<reference evidence="2 3" key="1">
    <citation type="journal article" date="2019" name="Int. J. Syst. Evol. Microbiol.">
        <title>The Global Catalogue of Microorganisms (GCM) 10K type strain sequencing project: providing services to taxonomists for standard genome sequencing and annotation.</title>
        <authorList>
            <consortium name="The Broad Institute Genomics Platform"/>
            <consortium name="The Broad Institute Genome Sequencing Center for Infectious Disease"/>
            <person name="Wu L."/>
            <person name="Ma J."/>
        </authorList>
    </citation>
    <scope>NUCLEOTIDE SEQUENCE [LARGE SCALE GENOMIC DNA]</scope>
    <source>
        <strain evidence="2 3">JCM 6242</strain>
    </source>
</reference>
<dbReference type="InterPro" id="IPR051908">
    <property type="entry name" value="Ribosomal_N-acetyltransferase"/>
</dbReference>
<feature type="domain" description="N-acetyltransferase" evidence="1">
    <location>
        <begin position="24"/>
        <end position="175"/>
    </location>
</feature>
<keyword evidence="3" id="KW-1185">Reference proteome</keyword>
<sequence>MLSPDVIPAGPVVLRPHAPADAEAIVRACSDPEIVRFIPPVPVPYTHDDALRYLEQVEQEWKDGSAPFAIADAESGEWLGNISLRVARLAGNAEIGYLVAPWARGRGVATAATRALAGWALARGVERIELLTAPENLASQRVALAAGFRREGVRRAAEPRRDGARGDLVAFARLRGDSGEPVRPFLPGFPGGSLTDGVVRLRPLTETDAAAYLALQTVPDVVAYSVPPEAPTPAEAEERCRMAGTQWLAGERAEVAILDAVTGTFAGHIQLTAVIPPLGEAMTGYSVLPEFRGRGFAARAVNLLVGWAFAHTSLVRIVAGTSPANTASHRVLERAGFSREALIRGLLPGPDGTRLDDLRWYRLREGLRLQDPQP</sequence>
<organism evidence="2 3">
    <name type="scientific">Streptosporangium fragile</name>
    <dbReference type="NCBI Taxonomy" id="46186"/>
    <lineage>
        <taxon>Bacteria</taxon>
        <taxon>Bacillati</taxon>
        <taxon>Actinomycetota</taxon>
        <taxon>Actinomycetes</taxon>
        <taxon>Streptosporangiales</taxon>
        <taxon>Streptosporangiaceae</taxon>
        <taxon>Streptosporangium</taxon>
    </lineage>
</organism>
<evidence type="ECO:0000313" key="3">
    <source>
        <dbReference type="Proteomes" id="UP001500831"/>
    </source>
</evidence>
<name>A0ABN3VZI4_9ACTN</name>
<dbReference type="PANTHER" id="PTHR43441:SF10">
    <property type="entry name" value="ACETYLTRANSFERASE"/>
    <property type="match status" value="1"/>
</dbReference>
<dbReference type="RefSeq" id="WP_344973197.1">
    <property type="nucleotide sequence ID" value="NZ_BAAAVI010000026.1"/>
</dbReference>
<gene>
    <name evidence="2" type="ORF">GCM10010517_38540</name>
</gene>
<dbReference type="Proteomes" id="UP001500831">
    <property type="component" value="Unassembled WGS sequence"/>
</dbReference>
<dbReference type="InterPro" id="IPR000182">
    <property type="entry name" value="GNAT_dom"/>
</dbReference>
<proteinExistence type="predicted"/>
<dbReference type="SUPFAM" id="SSF55729">
    <property type="entry name" value="Acyl-CoA N-acyltransferases (Nat)"/>
    <property type="match status" value="2"/>
</dbReference>
<dbReference type="EMBL" id="BAAAVI010000026">
    <property type="protein sequence ID" value="GAA2877186.1"/>
    <property type="molecule type" value="Genomic_DNA"/>
</dbReference>
<dbReference type="PANTHER" id="PTHR43441">
    <property type="entry name" value="RIBOSOMAL-PROTEIN-SERINE ACETYLTRANSFERASE"/>
    <property type="match status" value="1"/>
</dbReference>
<dbReference type="CDD" id="cd04301">
    <property type="entry name" value="NAT_SF"/>
    <property type="match status" value="1"/>
</dbReference>
<evidence type="ECO:0000259" key="1">
    <source>
        <dbReference type="PROSITE" id="PS51186"/>
    </source>
</evidence>
<dbReference type="InterPro" id="IPR016181">
    <property type="entry name" value="Acyl_CoA_acyltransferase"/>
</dbReference>
<feature type="domain" description="N-acetyltransferase" evidence="1">
    <location>
        <begin position="199"/>
        <end position="365"/>
    </location>
</feature>
<accession>A0ABN3VZI4</accession>
<evidence type="ECO:0000313" key="2">
    <source>
        <dbReference type="EMBL" id="GAA2877186.1"/>
    </source>
</evidence>
<dbReference type="Gene3D" id="3.40.630.30">
    <property type="match status" value="2"/>
</dbReference>
<dbReference type="PROSITE" id="PS51186">
    <property type="entry name" value="GNAT"/>
    <property type="match status" value="2"/>
</dbReference>
<comment type="caution">
    <text evidence="2">The sequence shown here is derived from an EMBL/GenBank/DDBJ whole genome shotgun (WGS) entry which is preliminary data.</text>
</comment>
<dbReference type="Pfam" id="PF13302">
    <property type="entry name" value="Acetyltransf_3"/>
    <property type="match status" value="2"/>
</dbReference>
<protein>
    <recommendedName>
        <fullName evidence="1">N-acetyltransferase domain-containing protein</fullName>
    </recommendedName>
</protein>